<dbReference type="Proteomes" id="UP000186922">
    <property type="component" value="Unassembled WGS sequence"/>
</dbReference>
<organism evidence="1 2">
    <name type="scientific">Ramazzottius varieornatus</name>
    <name type="common">Water bear</name>
    <name type="synonym">Tardigrade</name>
    <dbReference type="NCBI Taxonomy" id="947166"/>
    <lineage>
        <taxon>Eukaryota</taxon>
        <taxon>Metazoa</taxon>
        <taxon>Ecdysozoa</taxon>
        <taxon>Tardigrada</taxon>
        <taxon>Eutardigrada</taxon>
        <taxon>Parachela</taxon>
        <taxon>Hypsibioidea</taxon>
        <taxon>Ramazzottiidae</taxon>
        <taxon>Ramazzottius</taxon>
    </lineage>
</organism>
<comment type="caution">
    <text evidence="1">The sequence shown here is derived from an EMBL/GenBank/DDBJ whole genome shotgun (WGS) entry which is preliminary data.</text>
</comment>
<keyword evidence="2" id="KW-1185">Reference proteome</keyword>
<sequence length="122" mass="13549">MTNKLYTFYLTLLSHASMDVYPDNHASVGVTKLSAPIVLQGRWEVALVEFTYSETMYDISSPQTIVIHQLAFGTPPDGTQKEAHITESIRVPSGIYTPDHLTFHIAQYTPPLRNAEGVSVGR</sequence>
<protein>
    <submittedName>
        <fullName evidence="1">Uncharacterized protein</fullName>
    </submittedName>
</protein>
<name>A0A1D1UX45_RAMVA</name>
<evidence type="ECO:0000313" key="1">
    <source>
        <dbReference type="EMBL" id="GAU90728.1"/>
    </source>
</evidence>
<evidence type="ECO:0000313" key="2">
    <source>
        <dbReference type="Proteomes" id="UP000186922"/>
    </source>
</evidence>
<dbReference type="EMBL" id="BDGG01000001">
    <property type="protein sequence ID" value="GAU90728.1"/>
    <property type="molecule type" value="Genomic_DNA"/>
</dbReference>
<gene>
    <name evidence="1" type="primary">RvY_03106-1</name>
    <name evidence="1" type="synonym">RvY_03106.1</name>
    <name evidence="1" type="ORF">RvY_03106</name>
</gene>
<reference evidence="1 2" key="1">
    <citation type="journal article" date="2016" name="Nat. Commun.">
        <title>Extremotolerant tardigrade genome and improved radiotolerance of human cultured cells by tardigrade-unique protein.</title>
        <authorList>
            <person name="Hashimoto T."/>
            <person name="Horikawa D.D."/>
            <person name="Saito Y."/>
            <person name="Kuwahara H."/>
            <person name="Kozuka-Hata H."/>
            <person name="Shin-I T."/>
            <person name="Minakuchi Y."/>
            <person name="Ohishi K."/>
            <person name="Motoyama A."/>
            <person name="Aizu T."/>
            <person name="Enomoto A."/>
            <person name="Kondo K."/>
            <person name="Tanaka S."/>
            <person name="Hara Y."/>
            <person name="Koshikawa S."/>
            <person name="Sagara H."/>
            <person name="Miura T."/>
            <person name="Yokobori S."/>
            <person name="Miyagawa K."/>
            <person name="Suzuki Y."/>
            <person name="Kubo T."/>
            <person name="Oyama M."/>
            <person name="Kohara Y."/>
            <person name="Fujiyama A."/>
            <person name="Arakawa K."/>
            <person name="Katayama T."/>
            <person name="Toyoda A."/>
            <person name="Kunieda T."/>
        </authorList>
    </citation>
    <scope>NUCLEOTIDE SEQUENCE [LARGE SCALE GENOMIC DNA]</scope>
    <source>
        <strain evidence="1 2">YOKOZUNA-1</strain>
    </source>
</reference>
<accession>A0A1D1UX45</accession>
<proteinExistence type="predicted"/>
<dbReference type="AlphaFoldDB" id="A0A1D1UX45"/>
<dbReference type="OrthoDB" id="7700903at2759"/>